<sequence>MKPQLEEGNVEYNLVETSNDLKVQIDDEIEAVYRFIADIYAAKFPELDSLVPNALDYVLVVKAIGNEMNLTLV</sequence>
<name>A0ACC0WGS5_9STRA</name>
<organism evidence="1 2">
    <name type="scientific">Peronosclerospora sorghi</name>
    <dbReference type="NCBI Taxonomy" id="230839"/>
    <lineage>
        <taxon>Eukaryota</taxon>
        <taxon>Sar</taxon>
        <taxon>Stramenopiles</taxon>
        <taxon>Oomycota</taxon>
        <taxon>Peronosporomycetes</taxon>
        <taxon>Peronosporales</taxon>
        <taxon>Peronosporaceae</taxon>
        <taxon>Peronosclerospora</taxon>
    </lineage>
</organism>
<dbReference type="Proteomes" id="UP001163321">
    <property type="component" value="Chromosome 13"/>
</dbReference>
<accession>A0ACC0WGS5</accession>
<keyword evidence="2" id="KW-1185">Reference proteome</keyword>
<proteinExistence type="predicted"/>
<evidence type="ECO:0000313" key="2">
    <source>
        <dbReference type="Proteomes" id="UP001163321"/>
    </source>
</evidence>
<protein>
    <submittedName>
        <fullName evidence="1">Uncharacterized protein</fullName>
    </submittedName>
</protein>
<comment type="caution">
    <text evidence="1">The sequence shown here is derived from an EMBL/GenBank/DDBJ whole genome shotgun (WGS) entry which is preliminary data.</text>
</comment>
<gene>
    <name evidence="1" type="ORF">PsorP6_013014</name>
</gene>
<reference evidence="1 2" key="1">
    <citation type="journal article" date="2022" name="bioRxiv">
        <title>The genome of the oomycete Peronosclerospora sorghi, a cosmopolitan pathogen of maize and sorghum, is inflated with dispersed pseudogenes.</title>
        <authorList>
            <person name="Fletcher K."/>
            <person name="Martin F."/>
            <person name="Isakeit T."/>
            <person name="Cavanaugh K."/>
            <person name="Magill C."/>
            <person name="Michelmore R."/>
        </authorList>
    </citation>
    <scope>NUCLEOTIDE SEQUENCE [LARGE SCALE GENOMIC DNA]</scope>
    <source>
        <strain evidence="1">P6</strain>
    </source>
</reference>
<evidence type="ECO:0000313" key="1">
    <source>
        <dbReference type="EMBL" id="KAI9917486.1"/>
    </source>
</evidence>
<dbReference type="EMBL" id="CM047592">
    <property type="protein sequence ID" value="KAI9917486.1"/>
    <property type="molecule type" value="Genomic_DNA"/>
</dbReference>